<sequence length="149" mass="14490">MRRLICVAATAAIALTAAGCSGDKTPAAAPTNPAATTSAPGSPSDAPAPSGSAATGANAAACGELKSATVKAMTTMINPATTDKDAAATVKTYSEAVAKASKNAEGEFAKKLDAFAADLAAVKPADAKTAVEKVGAKYENDLVAACGNM</sequence>
<comment type="caution">
    <text evidence="3">The sequence shown here is derived from an EMBL/GenBank/DDBJ whole genome shotgun (WGS) entry which is preliminary data.</text>
</comment>
<keyword evidence="4" id="KW-1185">Reference proteome</keyword>
<dbReference type="Proteomes" id="UP001499978">
    <property type="component" value="Unassembled WGS sequence"/>
</dbReference>
<name>A0ABP6ADX8_9ACTN</name>
<evidence type="ECO:0000313" key="4">
    <source>
        <dbReference type="Proteomes" id="UP001499978"/>
    </source>
</evidence>
<feature type="compositionally biased region" description="Low complexity" evidence="1">
    <location>
        <begin position="25"/>
        <end position="55"/>
    </location>
</feature>
<keyword evidence="2" id="KW-0732">Signal</keyword>
<organism evidence="3 4">
    <name type="scientific">Pilimelia columellifera subsp. columellifera</name>
    <dbReference type="NCBI Taxonomy" id="706583"/>
    <lineage>
        <taxon>Bacteria</taxon>
        <taxon>Bacillati</taxon>
        <taxon>Actinomycetota</taxon>
        <taxon>Actinomycetes</taxon>
        <taxon>Micromonosporales</taxon>
        <taxon>Micromonosporaceae</taxon>
        <taxon>Pilimelia</taxon>
    </lineage>
</organism>
<gene>
    <name evidence="3" type="ORF">GCM10010201_09360</name>
</gene>
<evidence type="ECO:0000313" key="3">
    <source>
        <dbReference type="EMBL" id="GAA2515212.1"/>
    </source>
</evidence>
<reference evidence="4" key="1">
    <citation type="journal article" date="2019" name="Int. J. Syst. Evol. Microbiol.">
        <title>The Global Catalogue of Microorganisms (GCM) 10K type strain sequencing project: providing services to taxonomists for standard genome sequencing and annotation.</title>
        <authorList>
            <consortium name="The Broad Institute Genomics Platform"/>
            <consortium name="The Broad Institute Genome Sequencing Center for Infectious Disease"/>
            <person name="Wu L."/>
            <person name="Ma J."/>
        </authorList>
    </citation>
    <scope>NUCLEOTIDE SEQUENCE [LARGE SCALE GENOMIC DNA]</scope>
    <source>
        <strain evidence="4">JCM 3367</strain>
    </source>
</reference>
<accession>A0ABP6ADX8</accession>
<feature type="signal peptide" evidence="2">
    <location>
        <begin position="1"/>
        <end position="19"/>
    </location>
</feature>
<evidence type="ECO:0000256" key="1">
    <source>
        <dbReference type="SAM" id="MobiDB-lite"/>
    </source>
</evidence>
<feature type="chain" id="PRO_5047242891" evidence="2">
    <location>
        <begin position="20"/>
        <end position="149"/>
    </location>
</feature>
<feature type="region of interest" description="Disordered" evidence="1">
    <location>
        <begin position="23"/>
        <end position="55"/>
    </location>
</feature>
<dbReference type="PROSITE" id="PS51257">
    <property type="entry name" value="PROKAR_LIPOPROTEIN"/>
    <property type="match status" value="1"/>
</dbReference>
<dbReference type="EMBL" id="BAAARY010000003">
    <property type="protein sequence ID" value="GAA2515212.1"/>
    <property type="molecule type" value="Genomic_DNA"/>
</dbReference>
<protein>
    <submittedName>
        <fullName evidence="3">Uncharacterized protein</fullName>
    </submittedName>
</protein>
<proteinExistence type="predicted"/>
<dbReference type="RefSeq" id="WP_344168780.1">
    <property type="nucleotide sequence ID" value="NZ_BAAARY010000003.1"/>
</dbReference>
<evidence type="ECO:0000256" key="2">
    <source>
        <dbReference type="SAM" id="SignalP"/>
    </source>
</evidence>